<dbReference type="GO" id="GO:0003735">
    <property type="term" value="F:structural constituent of ribosome"/>
    <property type="evidence" value="ECO:0007669"/>
    <property type="project" value="InterPro"/>
</dbReference>
<dbReference type="PRINTS" id="PR00976">
    <property type="entry name" value="RIBOSOMALS21"/>
</dbReference>
<sequence length="66" mass="7882">MAGVKVRESESFENALRRFKRITERAGILSDLKKHQRYEKPSEKKKKKLLNSMRKTKKPRTTSQDY</sequence>
<dbReference type="PANTHER" id="PTHR21109:SF22">
    <property type="entry name" value="SMALL RIBOSOMAL SUBUNIT PROTEIN BS21"/>
    <property type="match status" value="1"/>
</dbReference>
<dbReference type="GO" id="GO:1990904">
    <property type="term" value="C:ribonucleoprotein complex"/>
    <property type="evidence" value="ECO:0007669"/>
    <property type="project" value="UniProtKB-KW"/>
</dbReference>
<reference evidence="8 9" key="1">
    <citation type="submission" date="2018-06" db="EMBL/GenBank/DDBJ databases">
        <title>Extensive metabolic versatility and redundancy in microbially diverse, dynamic hydrothermal sediments.</title>
        <authorList>
            <person name="Dombrowski N."/>
            <person name="Teske A."/>
            <person name="Baker B.J."/>
        </authorList>
    </citation>
    <scope>NUCLEOTIDE SEQUENCE [LARGE SCALE GENOMIC DNA]</scope>
    <source>
        <strain evidence="8">B10_G13</strain>
    </source>
</reference>
<dbReference type="HAMAP" id="MF_00358">
    <property type="entry name" value="Ribosomal_bS21"/>
    <property type="match status" value="1"/>
</dbReference>
<evidence type="ECO:0000313" key="8">
    <source>
        <dbReference type="EMBL" id="RKX70430.1"/>
    </source>
</evidence>
<evidence type="ECO:0000313" key="9">
    <source>
        <dbReference type="Proteomes" id="UP000271125"/>
    </source>
</evidence>
<comment type="caution">
    <text evidence="8">The sequence shown here is derived from an EMBL/GenBank/DDBJ whole genome shotgun (WGS) entry which is preliminary data.</text>
</comment>
<organism evidence="8 9">
    <name type="scientific">candidate division TA06 bacterium</name>
    <dbReference type="NCBI Taxonomy" id="2250710"/>
    <lineage>
        <taxon>Bacteria</taxon>
        <taxon>Bacteria division TA06</taxon>
    </lineage>
</organism>
<dbReference type="Proteomes" id="UP000271125">
    <property type="component" value="Unassembled WGS sequence"/>
</dbReference>
<dbReference type="AlphaFoldDB" id="A0A660SKE6"/>
<dbReference type="GO" id="GO:0006412">
    <property type="term" value="P:translation"/>
    <property type="evidence" value="ECO:0007669"/>
    <property type="project" value="UniProtKB-UniRule"/>
</dbReference>
<dbReference type="EMBL" id="QNBD01000135">
    <property type="protein sequence ID" value="RKX70430.1"/>
    <property type="molecule type" value="Genomic_DNA"/>
</dbReference>
<evidence type="ECO:0000256" key="3">
    <source>
        <dbReference type="ARBA" id="ARBA00023274"/>
    </source>
</evidence>
<accession>A0A660SKE6</accession>
<comment type="similarity">
    <text evidence="1 5 6">Belongs to the bacterial ribosomal protein bS21 family.</text>
</comment>
<proteinExistence type="inferred from homology"/>
<keyword evidence="3 5" id="KW-0687">Ribonucleoprotein</keyword>
<evidence type="ECO:0000256" key="1">
    <source>
        <dbReference type="ARBA" id="ARBA00006640"/>
    </source>
</evidence>
<name>A0A660SKE6_UNCT6</name>
<keyword evidence="2 5" id="KW-0689">Ribosomal protein</keyword>
<evidence type="ECO:0000256" key="2">
    <source>
        <dbReference type="ARBA" id="ARBA00022980"/>
    </source>
</evidence>
<dbReference type="Pfam" id="PF01165">
    <property type="entry name" value="Ribosomal_S21"/>
    <property type="match status" value="1"/>
</dbReference>
<dbReference type="Gene3D" id="1.20.5.1150">
    <property type="entry name" value="Ribosomal protein S8"/>
    <property type="match status" value="1"/>
</dbReference>
<feature type="region of interest" description="Disordered" evidence="7">
    <location>
        <begin position="33"/>
        <end position="66"/>
    </location>
</feature>
<dbReference type="InterPro" id="IPR038380">
    <property type="entry name" value="Ribosomal_bS21_sf"/>
</dbReference>
<evidence type="ECO:0000256" key="7">
    <source>
        <dbReference type="SAM" id="MobiDB-lite"/>
    </source>
</evidence>
<gene>
    <name evidence="5" type="primary">rpsU</name>
    <name evidence="8" type="ORF">DRP43_03355</name>
</gene>
<feature type="compositionally biased region" description="Basic residues" evidence="7">
    <location>
        <begin position="43"/>
        <end position="60"/>
    </location>
</feature>
<protein>
    <recommendedName>
        <fullName evidence="4 5">Small ribosomal subunit protein bS21</fullName>
    </recommendedName>
</protein>
<evidence type="ECO:0000256" key="4">
    <source>
        <dbReference type="ARBA" id="ARBA00035135"/>
    </source>
</evidence>
<dbReference type="PANTHER" id="PTHR21109">
    <property type="entry name" value="MITOCHONDRIAL 28S RIBOSOMAL PROTEIN S21"/>
    <property type="match status" value="1"/>
</dbReference>
<dbReference type="NCBIfam" id="TIGR00030">
    <property type="entry name" value="S21p"/>
    <property type="match status" value="1"/>
</dbReference>
<dbReference type="GO" id="GO:0005840">
    <property type="term" value="C:ribosome"/>
    <property type="evidence" value="ECO:0007669"/>
    <property type="project" value="UniProtKB-KW"/>
</dbReference>
<evidence type="ECO:0000256" key="6">
    <source>
        <dbReference type="RuleBase" id="RU000667"/>
    </source>
</evidence>
<dbReference type="PROSITE" id="PS01181">
    <property type="entry name" value="RIBOSOMAL_S21"/>
    <property type="match status" value="1"/>
</dbReference>
<evidence type="ECO:0000256" key="5">
    <source>
        <dbReference type="HAMAP-Rule" id="MF_00358"/>
    </source>
</evidence>
<dbReference type="InterPro" id="IPR018278">
    <property type="entry name" value="Ribosomal_bS21_CS"/>
</dbReference>
<dbReference type="InterPro" id="IPR001911">
    <property type="entry name" value="Ribosomal_bS21"/>
</dbReference>